<keyword evidence="1" id="KW-0732">Signal</keyword>
<dbReference type="EMBL" id="CP017599">
    <property type="protein sequence ID" value="AOX01993.1"/>
    <property type="molecule type" value="Genomic_DNA"/>
</dbReference>
<protein>
    <submittedName>
        <fullName evidence="2">Exosortase, PEP-CTERM interaction domain protein</fullName>
    </submittedName>
</protein>
<dbReference type="Proteomes" id="UP000177870">
    <property type="component" value="Chromosome"/>
</dbReference>
<feature type="signal peptide" evidence="1">
    <location>
        <begin position="1"/>
        <end position="19"/>
    </location>
</feature>
<evidence type="ECO:0000313" key="3">
    <source>
        <dbReference type="Proteomes" id="UP000177870"/>
    </source>
</evidence>
<dbReference type="RefSeq" id="WP_070394420.1">
    <property type="nucleotide sequence ID" value="NZ_CP017599.1"/>
</dbReference>
<sequence>MTSKLAIALIAISVFELSAQEVSAASITPINLDDLTLGATITGPVGPTVDASLINGDGNSLGDLTSSVSCPVGFLTCVPPQNPSGTIYTYIHKVTPGVDFPNDPPFPQPDGLLSFDDVNQFGLEFKAEGFTGVAGYSFGEAKQALGSSGEFSIKLDEDGSLVWSVVGGSDWSTNFDTPETISFFWQTTQPPIGPFGTFTAKNDTQSGTGNGPLPLAVPVPEPMSSQGLLALGFLGLGLVVKRAIGSSLF</sequence>
<evidence type="ECO:0000313" key="2">
    <source>
        <dbReference type="EMBL" id="AOX01993.1"/>
    </source>
</evidence>
<gene>
    <name evidence="2" type="ORF">BJP34_23465</name>
</gene>
<name>A0A1D8TWS5_9CYAN</name>
<feature type="chain" id="PRO_5009438885" evidence="1">
    <location>
        <begin position="20"/>
        <end position="249"/>
    </location>
</feature>
<proteinExistence type="predicted"/>
<dbReference type="KEGG" id="mpro:BJP34_23465"/>
<dbReference type="AlphaFoldDB" id="A0A1D8TWS5"/>
<evidence type="ECO:0000256" key="1">
    <source>
        <dbReference type="SAM" id="SignalP"/>
    </source>
</evidence>
<dbReference type="OrthoDB" id="7063485at2"/>
<reference evidence="3" key="1">
    <citation type="submission" date="2016-10" db="EMBL/GenBank/DDBJ databases">
        <title>Comparative genomics uncovers the prolific and rare metabolic potential of the cyanobacterial genus Moorea.</title>
        <authorList>
            <person name="Leao T."/>
            <person name="Castelao G."/>
            <person name="Korobeynikov A."/>
            <person name="Monroe E.A."/>
            <person name="Podell S."/>
            <person name="Glukhov E."/>
            <person name="Allen E."/>
            <person name="Gerwick W.H."/>
            <person name="Gerwick L."/>
        </authorList>
    </citation>
    <scope>NUCLEOTIDE SEQUENCE [LARGE SCALE GENOMIC DNA]</scope>
    <source>
        <strain evidence="3">PAL-8-15-08-1</strain>
    </source>
</reference>
<organism evidence="2 3">
    <name type="scientific">Moorena producens PAL-8-15-08-1</name>
    <dbReference type="NCBI Taxonomy" id="1458985"/>
    <lineage>
        <taxon>Bacteria</taxon>
        <taxon>Bacillati</taxon>
        <taxon>Cyanobacteriota</taxon>
        <taxon>Cyanophyceae</taxon>
        <taxon>Coleofasciculales</taxon>
        <taxon>Coleofasciculaceae</taxon>
        <taxon>Moorena</taxon>
    </lineage>
</organism>
<accession>A0A1D8TWS5</accession>